<organism evidence="2 3">
    <name type="scientific">Sulfurimonas diazotrophicus</name>
    <dbReference type="NCBI Taxonomy" id="3131939"/>
    <lineage>
        <taxon>Bacteria</taxon>
        <taxon>Pseudomonadati</taxon>
        <taxon>Campylobacterota</taxon>
        <taxon>Epsilonproteobacteria</taxon>
        <taxon>Campylobacterales</taxon>
        <taxon>Sulfurimonadaceae</taxon>
        <taxon>Sulfurimonas</taxon>
    </lineage>
</organism>
<evidence type="ECO:0000313" key="3">
    <source>
        <dbReference type="Proteomes" id="UP001447842"/>
    </source>
</evidence>
<proteinExistence type="predicted"/>
<feature type="domain" description="Haem-binding" evidence="1">
    <location>
        <begin position="9"/>
        <end position="140"/>
    </location>
</feature>
<dbReference type="EMBL" id="CP147920">
    <property type="protein sequence ID" value="XAU15025.1"/>
    <property type="molecule type" value="Genomic_DNA"/>
</dbReference>
<evidence type="ECO:0000313" key="2">
    <source>
        <dbReference type="EMBL" id="XAU15025.1"/>
    </source>
</evidence>
<reference evidence="2 3" key="1">
    <citation type="submission" date="2024-03" db="EMBL/GenBank/DDBJ databases">
        <title>Sulfurimonas sp. HSL3-1.</title>
        <authorList>
            <person name="Wang S."/>
        </authorList>
    </citation>
    <scope>NUCLEOTIDE SEQUENCE [LARGE SCALE GENOMIC DNA]</scope>
    <source>
        <strain evidence="2 3">HSL3-1</strain>
    </source>
</reference>
<gene>
    <name evidence="2" type="ORF">WCY31_12385</name>
</gene>
<sequence>MKKVLIIVLLVVIGIQFIPMNVPAEVPTKAEDELEAPEEVLAILKRSCFDCHSNHTTFPWYSSVAPVSWFTKMHVKEGREHMNFSTWASYDDEKKAKYLDKIPKAIKSKMPLPSYLIMHADAKLSEDDKKVLTDWASEAAFDLE</sequence>
<dbReference type="SMART" id="SM01235">
    <property type="entry name" value="Haem_bd"/>
    <property type="match status" value="1"/>
</dbReference>
<protein>
    <submittedName>
        <fullName evidence="2">Heme-binding domain-containing protein</fullName>
    </submittedName>
</protein>
<dbReference type="Pfam" id="PF14376">
    <property type="entry name" value="Haem_bd"/>
    <property type="match status" value="1"/>
</dbReference>
<dbReference type="RefSeq" id="WP_345970092.1">
    <property type="nucleotide sequence ID" value="NZ_CP147920.1"/>
</dbReference>
<dbReference type="Proteomes" id="UP001447842">
    <property type="component" value="Chromosome"/>
</dbReference>
<name>A0ABZ3HBE2_9BACT</name>
<keyword evidence="3" id="KW-1185">Reference proteome</keyword>
<accession>A0ABZ3HBE2</accession>
<evidence type="ECO:0000259" key="1">
    <source>
        <dbReference type="SMART" id="SM01235"/>
    </source>
</evidence>
<dbReference type="InterPro" id="IPR025992">
    <property type="entry name" value="Haem-bd"/>
</dbReference>